<dbReference type="SUPFAM" id="SSF46689">
    <property type="entry name" value="Homeodomain-like"/>
    <property type="match status" value="1"/>
</dbReference>
<dbReference type="Pfam" id="PF21943">
    <property type="entry name" value="TetR_C_46"/>
    <property type="match status" value="1"/>
</dbReference>
<evidence type="ECO:0000256" key="3">
    <source>
        <dbReference type="ARBA" id="ARBA00023163"/>
    </source>
</evidence>
<keyword evidence="5" id="KW-1133">Transmembrane helix</keyword>
<sequence>MKRRMGPDERRAAILAVAREEFGRRPYAAVSVADLAAAAGVSAPLVVFYFGSKQKLYLEVLRGAVDRIAEKLDAVPGEPSLERLAATVELYAGYAREHPAGVLSVLRGFTDESQPEAMAIVGELRTALTERLLADLSATGVTVPGDPTVVELAVRSYLGYVDSAVTQWLSMPPERRDRIGPPHIARLAVGAFTGSLAALT</sequence>
<keyword evidence="8" id="KW-1185">Reference proteome</keyword>
<dbReference type="InterPro" id="IPR054129">
    <property type="entry name" value="DesT_TetR_C"/>
</dbReference>
<keyword evidence="1" id="KW-0805">Transcription regulation</keyword>
<evidence type="ECO:0000256" key="2">
    <source>
        <dbReference type="ARBA" id="ARBA00023125"/>
    </source>
</evidence>
<feature type="transmembrane region" description="Helical" evidence="5">
    <location>
        <begin position="27"/>
        <end position="50"/>
    </location>
</feature>
<protein>
    <submittedName>
        <fullName evidence="7">TetR/AcrR family transcriptional regulator</fullName>
    </submittedName>
</protein>
<evidence type="ECO:0000313" key="8">
    <source>
        <dbReference type="Proteomes" id="UP001197247"/>
    </source>
</evidence>
<dbReference type="Pfam" id="PF00440">
    <property type="entry name" value="TetR_N"/>
    <property type="match status" value="1"/>
</dbReference>
<evidence type="ECO:0000256" key="1">
    <source>
        <dbReference type="ARBA" id="ARBA00023015"/>
    </source>
</evidence>
<evidence type="ECO:0000256" key="4">
    <source>
        <dbReference type="PROSITE-ProRule" id="PRU00335"/>
    </source>
</evidence>
<dbReference type="PANTHER" id="PTHR30055">
    <property type="entry name" value="HTH-TYPE TRANSCRIPTIONAL REGULATOR RUTR"/>
    <property type="match status" value="1"/>
</dbReference>
<keyword evidence="2 4" id="KW-0238">DNA-binding</keyword>
<evidence type="ECO:0000313" key="7">
    <source>
        <dbReference type="EMBL" id="MBT0768997.1"/>
    </source>
</evidence>
<evidence type="ECO:0000256" key="5">
    <source>
        <dbReference type="SAM" id="Phobius"/>
    </source>
</evidence>
<feature type="domain" description="HTH tetR-type" evidence="6">
    <location>
        <begin position="8"/>
        <end position="68"/>
    </location>
</feature>
<dbReference type="PANTHER" id="PTHR30055:SF174">
    <property type="entry name" value="TRANSCRIPTIONAL REGULATORY PROTEIN (PROBABLY TETR-FAMILY)-RELATED"/>
    <property type="match status" value="1"/>
</dbReference>
<dbReference type="EMBL" id="JAHBAY010000003">
    <property type="protein sequence ID" value="MBT0768997.1"/>
    <property type="molecule type" value="Genomic_DNA"/>
</dbReference>
<dbReference type="InterPro" id="IPR009057">
    <property type="entry name" value="Homeodomain-like_sf"/>
</dbReference>
<dbReference type="Gene3D" id="1.10.357.10">
    <property type="entry name" value="Tetracycline Repressor, domain 2"/>
    <property type="match status" value="1"/>
</dbReference>
<proteinExistence type="predicted"/>
<name>A0ABS5TD39_9ACTN</name>
<organism evidence="7 8">
    <name type="scientific">Kineosporia corallincola</name>
    <dbReference type="NCBI Taxonomy" id="2835133"/>
    <lineage>
        <taxon>Bacteria</taxon>
        <taxon>Bacillati</taxon>
        <taxon>Actinomycetota</taxon>
        <taxon>Actinomycetes</taxon>
        <taxon>Kineosporiales</taxon>
        <taxon>Kineosporiaceae</taxon>
        <taxon>Kineosporia</taxon>
    </lineage>
</organism>
<comment type="caution">
    <text evidence="7">The sequence shown here is derived from an EMBL/GenBank/DDBJ whole genome shotgun (WGS) entry which is preliminary data.</text>
</comment>
<keyword evidence="3" id="KW-0804">Transcription</keyword>
<evidence type="ECO:0000259" key="6">
    <source>
        <dbReference type="PROSITE" id="PS50977"/>
    </source>
</evidence>
<dbReference type="InterPro" id="IPR050109">
    <property type="entry name" value="HTH-type_TetR-like_transc_reg"/>
</dbReference>
<keyword evidence="5" id="KW-0812">Transmembrane</keyword>
<keyword evidence="5" id="KW-0472">Membrane</keyword>
<dbReference type="RefSeq" id="WP_214155290.1">
    <property type="nucleotide sequence ID" value="NZ_JAHBAY010000003.1"/>
</dbReference>
<reference evidence="7 8" key="1">
    <citation type="submission" date="2021-05" db="EMBL/GenBank/DDBJ databases">
        <title>Kineosporia and Streptomyces sp. nov. two new marine actinobacteria isolated from Coral.</title>
        <authorList>
            <person name="Buangrab K."/>
            <person name="Sutthacheep M."/>
            <person name="Yeemin T."/>
            <person name="Harunari E."/>
            <person name="Igarashi Y."/>
            <person name="Kanchanasin P."/>
            <person name="Tanasupawat S."/>
            <person name="Phongsopitanun W."/>
        </authorList>
    </citation>
    <scope>NUCLEOTIDE SEQUENCE [LARGE SCALE GENOMIC DNA]</scope>
    <source>
        <strain evidence="7 8">J2-2</strain>
    </source>
</reference>
<dbReference type="InterPro" id="IPR001647">
    <property type="entry name" value="HTH_TetR"/>
</dbReference>
<gene>
    <name evidence="7" type="ORF">KIH74_08670</name>
</gene>
<dbReference type="PROSITE" id="PS50977">
    <property type="entry name" value="HTH_TETR_2"/>
    <property type="match status" value="1"/>
</dbReference>
<accession>A0ABS5TD39</accession>
<feature type="DNA-binding region" description="H-T-H motif" evidence="4">
    <location>
        <begin position="31"/>
        <end position="50"/>
    </location>
</feature>
<dbReference type="Proteomes" id="UP001197247">
    <property type="component" value="Unassembled WGS sequence"/>
</dbReference>